<evidence type="ECO:0000313" key="16">
    <source>
        <dbReference type="EMBL" id="PPK74288.1"/>
    </source>
</evidence>
<dbReference type="EMBL" id="PTIZ01000010">
    <property type="protein sequence ID" value="PPK74288.1"/>
    <property type="molecule type" value="Genomic_DNA"/>
</dbReference>
<keyword evidence="7 12" id="KW-0132">Cell division</keyword>
<dbReference type="InterPro" id="IPR003838">
    <property type="entry name" value="ABC3_permease_C"/>
</dbReference>
<reference evidence="16 17" key="1">
    <citation type="submission" date="2018-02" db="EMBL/GenBank/DDBJ databases">
        <title>Subsurface microbial communities from deep shales in Ohio and West Virginia, USA.</title>
        <authorList>
            <person name="Wrighton K."/>
        </authorList>
    </citation>
    <scope>NUCLEOTIDE SEQUENCE [LARGE SCALE GENOMIC DNA]</scope>
    <source>
        <strain evidence="16 17">OWC-DMM</strain>
    </source>
</reference>
<evidence type="ECO:0000256" key="10">
    <source>
        <dbReference type="ARBA" id="ARBA00023136"/>
    </source>
</evidence>
<evidence type="ECO:0000256" key="9">
    <source>
        <dbReference type="ARBA" id="ARBA00022989"/>
    </source>
</evidence>
<feature type="transmembrane region" description="Helical" evidence="13">
    <location>
        <begin position="257"/>
        <end position="278"/>
    </location>
</feature>
<dbReference type="AlphaFoldDB" id="A0A2S6HA03"/>
<evidence type="ECO:0000256" key="5">
    <source>
        <dbReference type="ARBA" id="ARBA00022475"/>
    </source>
</evidence>
<dbReference type="InterPro" id="IPR040690">
    <property type="entry name" value="FtsX_ECD"/>
</dbReference>
<gene>
    <name evidence="16" type="ORF">B0F87_11083</name>
</gene>
<proteinExistence type="inferred from homology"/>
<dbReference type="GO" id="GO:0051301">
    <property type="term" value="P:cell division"/>
    <property type="evidence" value="ECO:0007669"/>
    <property type="project" value="UniProtKB-KW"/>
</dbReference>
<keyword evidence="6 12" id="KW-0997">Cell inner membrane</keyword>
<keyword evidence="11 12" id="KW-0131">Cell cycle</keyword>
<evidence type="ECO:0000256" key="11">
    <source>
        <dbReference type="ARBA" id="ARBA00023306"/>
    </source>
</evidence>
<protein>
    <recommendedName>
        <fullName evidence="4 12">Cell division protein FtsX</fullName>
    </recommendedName>
</protein>
<keyword evidence="5 12" id="KW-1003">Cell membrane</keyword>
<evidence type="ECO:0000313" key="17">
    <source>
        <dbReference type="Proteomes" id="UP000240010"/>
    </source>
</evidence>
<organism evidence="16 17">
    <name type="scientific">Methylobacter tundripaludum</name>
    <dbReference type="NCBI Taxonomy" id="173365"/>
    <lineage>
        <taxon>Bacteria</taxon>
        <taxon>Pseudomonadati</taxon>
        <taxon>Pseudomonadota</taxon>
        <taxon>Gammaproteobacteria</taxon>
        <taxon>Methylococcales</taxon>
        <taxon>Methylococcaceae</taxon>
        <taxon>Methylobacter</taxon>
    </lineage>
</organism>
<feature type="transmembrane region" description="Helical" evidence="13">
    <location>
        <begin position="204"/>
        <end position="224"/>
    </location>
</feature>
<accession>A0A2S6HA03</accession>
<evidence type="ECO:0000256" key="3">
    <source>
        <dbReference type="ARBA" id="ARBA00011160"/>
    </source>
</evidence>
<dbReference type="PANTHER" id="PTHR47755:SF1">
    <property type="entry name" value="CELL DIVISION PROTEIN FTSX"/>
    <property type="match status" value="1"/>
</dbReference>
<comment type="similarity">
    <text evidence="2 12">Belongs to the ABC-4 integral membrane protein family. FtsX subfamily.</text>
</comment>
<dbReference type="RefSeq" id="WP_006889372.1">
    <property type="nucleotide sequence ID" value="NZ_PTIZ01000010.1"/>
</dbReference>
<keyword evidence="10 12" id="KW-0472">Membrane</keyword>
<evidence type="ECO:0000259" key="14">
    <source>
        <dbReference type="Pfam" id="PF02687"/>
    </source>
</evidence>
<dbReference type="Gene3D" id="3.30.70.3040">
    <property type="match status" value="1"/>
</dbReference>
<evidence type="ECO:0000256" key="2">
    <source>
        <dbReference type="ARBA" id="ARBA00007379"/>
    </source>
</evidence>
<dbReference type="OMA" id="IKTMQMV"/>
<comment type="subunit">
    <text evidence="3">Forms a membrane-associated complex with FtsE.</text>
</comment>
<keyword evidence="8 13" id="KW-0812">Transmembrane</keyword>
<evidence type="ECO:0000256" key="8">
    <source>
        <dbReference type="ARBA" id="ARBA00022692"/>
    </source>
</evidence>
<evidence type="ECO:0000256" key="4">
    <source>
        <dbReference type="ARBA" id="ARBA00021907"/>
    </source>
</evidence>
<dbReference type="GO" id="GO:0005886">
    <property type="term" value="C:plasma membrane"/>
    <property type="evidence" value="ECO:0007669"/>
    <property type="project" value="UniProtKB-SubCell"/>
</dbReference>
<dbReference type="InterPro" id="IPR047590">
    <property type="entry name" value="FtsX_proteobact-type"/>
</dbReference>
<keyword evidence="9 13" id="KW-1133">Transmembrane helix</keyword>
<evidence type="ECO:0000259" key="15">
    <source>
        <dbReference type="Pfam" id="PF18075"/>
    </source>
</evidence>
<feature type="transmembrane region" description="Helical" evidence="13">
    <location>
        <begin position="52"/>
        <end position="75"/>
    </location>
</feature>
<dbReference type="PIRSF" id="PIRSF003097">
    <property type="entry name" value="FtsX"/>
    <property type="match status" value="1"/>
</dbReference>
<feature type="domain" description="ABC3 transporter permease C-terminal" evidence="14">
    <location>
        <begin position="207"/>
        <end position="321"/>
    </location>
</feature>
<evidence type="ECO:0000256" key="1">
    <source>
        <dbReference type="ARBA" id="ARBA00004429"/>
    </source>
</evidence>
<feature type="transmembrane region" description="Helical" evidence="13">
    <location>
        <begin position="298"/>
        <end position="322"/>
    </location>
</feature>
<comment type="function">
    <text evidence="12">Part of the ABC transporter FtsEX involved in cellular division.</text>
</comment>
<evidence type="ECO:0000256" key="7">
    <source>
        <dbReference type="ARBA" id="ARBA00022618"/>
    </source>
</evidence>
<comment type="subcellular location">
    <subcellularLocation>
        <location evidence="1">Cell inner membrane</location>
        <topology evidence="1">Multi-pass membrane protein</topology>
    </subcellularLocation>
</comment>
<evidence type="ECO:0000256" key="6">
    <source>
        <dbReference type="ARBA" id="ARBA00022519"/>
    </source>
</evidence>
<dbReference type="Proteomes" id="UP000240010">
    <property type="component" value="Unassembled WGS sequence"/>
</dbReference>
<name>A0A2S6HA03_9GAMM</name>
<dbReference type="NCBIfam" id="TIGR00439">
    <property type="entry name" value="FtsX_Gneg"/>
    <property type="match status" value="1"/>
</dbReference>
<evidence type="ECO:0000256" key="12">
    <source>
        <dbReference type="PIRNR" id="PIRNR003097"/>
    </source>
</evidence>
<dbReference type="PANTHER" id="PTHR47755">
    <property type="entry name" value="CELL DIVISION PROTEIN FTSX"/>
    <property type="match status" value="1"/>
</dbReference>
<sequence length="332" mass="37192">MMKHVNKKPGKQEPRWQTKISGGNFVDKFHAYRNLHAHALFSSLGRLVASRFSSAMTIVVLAIAISLASGFYILVANLQQLAGNLEASNQISLFLKDDISEARANKFAGVIRQNPDIQDVKLITKEQALAEFQSYSGFGEAVKALEKNPLPIVIQVLPKNSFENEQALEVLLDDFKRSAEVDFAQMDMQWVKRLQSIMEVARRGVILLSLLLGAGVLFITANTIRLELHNRRDEVVIAKLVGATNGFIHRPFLYSGFWIGFFSGVAAWFIVTIIMLILKQPIEKLSGLYDDAFHVLFFGFTETLALLFISSVLGVVGSWIVLHFQLRQLKPE</sequence>
<dbReference type="Pfam" id="PF18075">
    <property type="entry name" value="FtsX_ECD"/>
    <property type="match status" value="1"/>
</dbReference>
<dbReference type="GO" id="GO:0032153">
    <property type="term" value="C:cell division site"/>
    <property type="evidence" value="ECO:0007669"/>
    <property type="project" value="TreeGrafter"/>
</dbReference>
<dbReference type="InterPro" id="IPR004513">
    <property type="entry name" value="FtsX"/>
</dbReference>
<comment type="caution">
    <text evidence="16">The sequence shown here is derived from an EMBL/GenBank/DDBJ whole genome shotgun (WGS) entry which is preliminary data.</text>
</comment>
<dbReference type="Pfam" id="PF02687">
    <property type="entry name" value="FtsX"/>
    <property type="match status" value="1"/>
</dbReference>
<feature type="domain" description="FtsX extracellular" evidence="15">
    <location>
        <begin position="90"/>
        <end position="181"/>
    </location>
</feature>
<evidence type="ECO:0000256" key="13">
    <source>
        <dbReference type="SAM" id="Phobius"/>
    </source>
</evidence>